<keyword evidence="1" id="KW-1185">Reference proteome</keyword>
<reference evidence="2" key="2">
    <citation type="submission" date="2025-08" db="UniProtKB">
        <authorList>
            <consortium name="RefSeq"/>
        </authorList>
    </citation>
    <scope>IDENTIFICATION</scope>
    <source>
        <tissue evidence="2">Leaf</tissue>
    </source>
</reference>
<evidence type="ECO:0000313" key="1">
    <source>
        <dbReference type="Proteomes" id="UP000790787"/>
    </source>
</evidence>
<protein>
    <submittedName>
        <fullName evidence="2">Uncharacterized protein LOC142176424</fullName>
    </submittedName>
</protein>
<dbReference type="Proteomes" id="UP000790787">
    <property type="component" value="Chromosome 3"/>
</dbReference>
<sequence length="130" mass="14791">MSRGYDDVHGIFGFGDRNGGGTSLLDFARAFDLVIGNSSFPKKREQLVTFRSSMAEAQLEYLLYKKSDKGLCMDFKVIPSENLSTLHKLPVMDLKIMRKRAMYSQYRIKWGALTKAKAQELWFKLVTIGA</sequence>
<reference evidence="1" key="1">
    <citation type="journal article" date="2014" name="Nat. Commun.">
        <title>The tobacco genome sequence and its comparison with those of tomato and potato.</title>
        <authorList>
            <person name="Sierro N."/>
            <person name="Battey J.N."/>
            <person name="Ouadi S."/>
            <person name="Bakaher N."/>
            <person name="Bovet L."/>
            <person name="Willig A."/>
            <person name="Goepfert S."/>
            <person name="Peitsch M.C."/>
            <person name="Ivanov N.V."/>
        </authorList>
    </citation>
    <scope>NUCLEOTIDE SEQUENCE [LARGE SCALE GENOMIC DNA]</scope>
</reference>
<evidence type="ECO:0000313" key="2">
    <source>
        <dbReference type="RefSeq" id="XP_075100214.1"/>
    </source>
</evidence>
<dbReference type="RefSeq" id="XP_075100214.1">
    <property type="nucleotide sequence ID" value="XM_075244113.1"/>
</dbReference>
<name>A0AC58TSL4_TOBAC</name>
<proteinExistence type="predicted"/>
<accession>A0AC58TSL4</accession>
<organism evidence="1 2">
    <name type="scientific">Nicotiana tabacum</name>
    <name type="common">Common tobacco</name>
    <dbReference type="NCBI Taxonomy" id="4097"/>
    <lineage>
        <taxon>Eukaryota</taxon>
        <taxon>Viridiplantae</taxon>
        <taxon>Streptophyta</taxon>
        <taxon>Embryophyta</taxon>
        <taxon>Tracheophyta</taxon>
        <taxon>Spermatophyta</taxon>
        <taxon>Magnoliopsida</taxon>
        <taxon>eudicotyledons</taxon>
        <taxon>Gunneridae</taxon>
        <taxon>Pentapetalae</taxon>
        <taxon>asterids</taxon>
        <taxon>lamiids</taxon>
        <taxon>Solanales</taxon>
        <taxon>Solanaceae</taxon>
        <taxon>Nicotianoideae</taxon>
        <taxon>Nicotianeae</taxon>
        <taxon>Nicotiana</taxon>
    </lineage>
</organism>
<gene>
    <name evidence="2" type="primary">LOC142176424</name>
</gene>